<dbReference type="RefSeq" id="WP_160745204.1">
    <property type="nucleotide sequence ID" value="NZ_WTYK01000001.1"/>
</dbReference>
<dbReference type="GO" id="GO:0016874">
    <property type="term" value="F:ligase activity"/>
    <property type="evidence" value="ECO:0007669"/>
    <property type="project" value="UniProtKB-KW"/>
</dbReference>
<dbReference type="PANTHER" id="PTHR30621:SF0">
    <property type="entry name" value="BIFUNCTIONAL GLUTAMINE SYNTHETASE ADENYLYLTRANSFERASE_ADENYLYL-REMOVING ENZYME"/>
    <property type="match status" value="1"/>
</dbReference>
<evidence type="ECO:0000256" key="3">
    <source>
        <dbReference type="ARBA" id="ARBA00022741"/>
    </source>
</evidence>
<feature type="domain" description="Glutamate-ammonia ligase adenylyltransferase repeated" evidence="7">
    <location>
        <begin position="15"/>
        <end position="239"/>
    </location>
</feature>
<dbReference type="GO" id="GO:0000820">
    <property type="term" value="P:regulation of glutamine family amino acid metabolic process"/>
    <property type="evidence" value="ECO:0007669"/>
    <property type="project" value="TreeGrafter"/>
</dbReference>
<dbReference type="GO" id="GO:0008882">
    <property type="term" value="F:[glutamate-ammonia-ligase] adenylyltransferase activity"/>
    <property type="evidence" value="ECO:0007669"/>
    <property type="project" value="UniProtKB-EC"/>
</dbReference>
<dbReference type="OrthoDB" id="9759366at2"/>
<dbReference type="SUPFAM" id="SSF81301">
    <property type="entry name" value="Nucleotidyltransferase"/>
    <property type="match status" value="2"/>
</dbReference>
<dbReference type="Gene3D" id="1.20.120.330">
    <property type="entry name" value="Nucleotidyltransferases domain 2"/>
    <property type="match status" value="2"/>
</dbReference>
<keyword evidence="6" id="KW-0511">Multifunctional enzyme</keyword>
<dbReference type="Pfam" id="PF08335">
    <property type="entry name" value="GlnD_UR_UTase"/>
    <property type="match status" value="1"/>
</dbReference>
<dbReference type="PANTHER" id="PTHR30621">
    <property type="entry name" value="GLUTAMINE SYNTHETASE ADENYLYLTRANSFERASE"/>
    <property type="match status" value="1"/>
</dbReference>
<reference evidence="9 10" key="1">
    <citation type="submission" date="2019-12" db="EMBL/GenBank/DDBJ databases">
        <title>Genomic-based taxomic classification of the family Erythrobacteraceae.</title>
        <authorList>
            <person name="Xu L."/>
        </authorList>
    </citation>
    <scope>NUCLEOTIDE SEQUENCE [LARGE SCALE GENOMIC DNA]</scope>
    <source>
        <strain evidence="9 10">MCCC 1K02066</strain>
    </source>
</reference>
<dbReference type="InterPro" id="IPR023057">
    <property type="entry name" value="GlnE"/>
</dbReference>
<dbReference type="GO" id="GO:0047388">
    <property type="term" value="F:[glutamine synthetase]-adenylyl-L-tyrosine phosphorylase activity"/>
    <property type="evidence" value="ECO:0007669"/>
    <property type="project" value="UniProtKB-EC"/>
</dbReference>
<evidence type="ECO:0000256" key="5">
    <source>
        <dbReference type="ARBA" id="ARBA00022842"/>
    </source>
</evidence>
<evidence type="ECO:0000256" key="6">
    <source>
        <dbReference type="ARBA" id="ARBA00023268"/>
    </source>
</evidence>
<dbReference type="SUPFAM" id="SSF81593">
    <property type="entry name" value="Nucleotidyltransferase substrate binding subunit/domain"/>
    <property type="match status" value="2"/>
</dbReference>
<dbReference type="GO" id="GO:0005829">
    <property type="term" value="C:cytosol"/>
    <property type="evidence" value="ECO:0007669"/>
    <property type="project" value="TreeGrafter"/>
</dbReference>
<keyword evidence="1 9" id="KW-0808">Transferase</keyword>
<name>A0A6I4UT99_9SPHN</name>
<dbReference type="AlphaFoldDB" id="A0A6I4UT99"/>
<evidence type="ECO:0000256" key="2">
    <source>
        <dbReference type="ARBA" id="ARBA00022695"/>
    </source>
</evidence>
<accession>A0A6I4UT99</accession>
<dbReference type="EC" id="2.7.7.42" evidence="9"/>
<gene>
    <name evidence="9" type="primary">glnE</name>
    <name evidence="9" type="ORF">GRI75_01735</name>
</gene>
<keyword evidence="2 9" id="KW-0548">Nucleotidyltransferase</keyword>
<evidence type="ECO:0000256" key="1">
    <source>
        <dbReference type="ARBA" id="ARBA00022679"/>
    </source>
</evidence>
<dbReference type="CDD" id="cd05401">
    <property type="entry name" value="NT_GlnE_GlnD_like"/>
    <property type="match status" value="1"/>
</dbReference>
<dbReference type="Gene3D" id="3.30.460.10">
    <property type="entry name" value="Beta Polymerase, domain 2"/>
    <property type="match status" value="2"/>
</dbReference>
<sequence>MADPTAADWKGALARARAHSPFLTMGLDRQPELERLLGEGRGEEALAHARSLSTESDDVGLALRRERWALAVSLAVGDLAGAFPLTRVMGELSAFADRALDAAIAGAIRGRVPEAEPAGFTALALGKHGAGELNYSSDIDPILLYDPEALPRRERDEPAEAAQRYARKILELLSQQTGEGYVFRVDLRLRPASEVSPLAISFDGALSHYESSAIAWERAAFIRARAASGDVAAGEAFLQAITPFVWRRSLDFTAIEEIRRLTRRIRDHHAGPREPGPGFDVKRGRGGIREIEFFAQTHQLIHGGRNPALRLRGTRAALDALAAAGIVPKADATLLGERYDRLRTIEHRLQMVSDRQTHSLPTDVAAIDNVARLDGLPDGAALIGELRTITGEVAALYDGLLDRPEERAASRPAAPDSGVIAMVEARIDKWRETLRTLRGSEARAALAAVRPALVEALAAAPEPERALTRLETVLERVPTAINLFRLFEARPGLLDQVLRVVTLAKPLADDLGRHPELLDALIDARALDLPGPVESIAERMRQRAPDYERRLDRIREVVGEERFSLGVQLVEARHDPIEIAAGLSRVAEAALEAGAEAAAGEFENVHGRIPGGDLLVLGLGRLGGGALTHASDLDVIYLFSGEIGVESEGARPLTASLYFNRLAQRVTGALSVATAAGALYEIDTRLRPQGAQGPLAVSLDSFARYQREDAWTWEHMALTRARPLVGPEGARRELQAIIDTVLRQERDPAKLRADVLKMRGEIAANKNPAGPLDAKLQRGGLVDCEFIVHYLQLRERIALSPDLAPAIEELMATGLLPPEFRAHYDLLSRLLVAVRLLAPDCQPPPEAARRVLAAACRTEDFAGLLHAIDAARHAVIRTWAETFGETLEEPR</sequence>
<evidence type="ECO:0000256" key="4">
    <source>
        <dbReference type="ARBA" id="ARBA00022840"/>
    </source>
</evidence>
<feature type="domain" description="Glutamate-ammonia ligase adenylyltransferase repeated" evidence="7">
    <location>
        <begin position="495"/>
        <end position="729"/>
    </location>
</feature>
<evidence type="ECO:0000313" key="9">
    <source>
        <dbReference type="EMBL" id="MXP40365.1"/>
    </source>
</evidence>
<keyword evidence="10" id="KW-1185">Reference proteome</keyword>
<evidence type="ECO:0000259" key="7">
    <source>
        <dbReference type="Pfam" id="PF03710"/>
    </source>
</evidence>
<keyword evidence="9" id="KW-0436">Ligase</keyword>
<dbReference type="InterPro" id="IPR013546">
    <property type="entry name" value="PII_UdlTrfase/GS_AdlTrfase"/>
</dbReference>
<keyword evidence="3" id="KW-0547">Nucleotide-binding</keyword>
<evidence type="ECO:0000313" key="10">
    <source>
        <dbReference type="Proteomes" id="UP000469159"/>
    </source>
</evidence>
<evidence type="ECO:0000259" key="8">
    <source>
        <dbReference type="Pfam" id="PF08335"/>
    </source>
</evidence>
<proteinExistence type="predicted"/>
<dbReference type="NCBIfam" id="NF008292">
    <property type="entry name" value="PRK11072.1"/>
    <property type="match status" value="1"/>
</dbReference>
<dbReference type="Proteomes" id="UP000469159">
    <property type="component" value="Unassembled WGS sequence"/>
</dbReference>
<protein>
    <submittedName>
        <fullName evidence="9">Bifunctional [glutamate--ammonia ligase]-adenylyl-L-tyrosine phosphorylase/[glutamate--ammonia-ligase] adenylyltransferase</fullName>
        <ecNumber evidence="9">2.7.7.42</ecNumber>
        <ecNumber evidence="9">2.7.7.89</ecNumber>
    </submittedName>
</protein>
<dbReference type="Pfam" id="PF03710">
    <property type="entry name" value="GlnE"/>
    <property type="match status" value="2"/>
</dbReference>
<organism evidence="9 10">
    <name type="scientific">Croceibacterium soli</name>
    <dbReference type="NCBI Taxonomy" id="1739690"/>
    <lineage>
        <taxon>Bacteria</taxon>
        <taxon>Pseudomonadati</taxon>
        <taxon>Pseudomonadota</taxon>
        <taxon>Alphaproteobacteria</taxon>
        <taxon>Sphingomonadales</taxon>
        <taxon>Erythrobacteraceae</taxon>
        <taxon>Croceibacterium</taxon>
    </lineage>
</organism>
<comment type="caution">
    <text evidence="9">The sequence shown here is derived from an EMBL/GenBank/DDBJ whole genome shotgun (WGS) entry which is preliminary data.</text>
</comment>
<dbReference type="EMBL" id="WTYK01000001">
    <property type="protein sequence ID" value="MXP40365.1"/>
    <property type="molecule type" value="Genomic_DNA"/>
</dbReference>
<dbReference type="InterPro" id="IPR005190">
    <property type="entry name" value="GlnE_rpt_dom"/>
</dbReference>
<keyword evidence="5" id="KW-0460">Magnesium</keyword>
<keyword evidence="4" id="KW-0067">ATP-binding</keyword>
<dbReference type="EC" id="2.7.7.89" evidence="9"/>
<feature type="domain" description="PII-uridylyltransferase/Glutamine-synthetase adenylyltransferase" evidence="8">
    <location>
        <begin position="273"/>
        <end position="397"/>
    </location>
</feature>
<dbReference type="InterPro" id="IPR043519">
    <property type="entry name" value="NT_sf"/>
</dbReference>
<dbReference type="GO" id="GO:0005524">
    <property type="term" value="F:ATP binding"/>
    <property type="evidence" value="ECO:0007669"/>
    <property type="project" value="UniProtKB-KW"/>
</dbReference>